<dbReference type="EMBL" id="JAVRRG010000048">
    <property type="protein sequence ID" value="KAK5093076.1"/>
    <property type="molecule type" value="Genomic_DNA"/>
</dbReference>
<gene>
    <name evidence="6" type="ORF">LTR24_004606</name>
</gene>
<keyword evidence="7" id="KW-1185">Reference proteome</keyword>
<dbReference type="PRINTS" id="PR00080">
    <property type="entry name" value="SDRFAMILY"/>
</dbReference>
<reference evidence="6 7" key="1">
    <citation type="submission" date="2023-08" db="EMBL/GenBank/DDBJ databases">
        <title>Black Yeasts Isolated from many extreme environments.</title>
        <authorList>
            <person name="Coleine C."/>
            <person name="Stajich J.E."/>
            <person name="Selbmann L."/>
        </authorList>
    </citation>
    <scope>NUCLEOTIDE SEQUENCE [LARGE SCALE GENOMIC DNA]</scope>
    <source>
        <strain evidence="6 7">CCFEE 5885</strain>
    </source>
</reference>
<dbReference type="InterPro" id="IPR002347">
    <property type="entry name" value="SDR_fam"/>
</dbReference>
<dbReference type="PRINTS" id="PR00081">
    <property type="entry name" value="GDHRDH"/>
</dbReference>
<dbReference type="PANTHER" id="PTHR43976">
    <property type="entry name" value="SHORT CHAIN DEHYDROGENASE"/>
    <property type="match status" value="1"/>
</dbReference>
<dbReference type="Pfam" id="PF00106">
    <property type="entry name" value="adh_short"/>
    <property type="match status" value="1"/>
</dbReference>
<evidence type="ECO:0000256" key="1">
    <source>
        <dbReference type="ARBA" id="ARBA00006484"/>
    </source>
</evidence>
<evidence type="ECO:0000256" key="3">
    <source>
        <dbReference type="ARBA" id="ARBA00023002"/>
    </source>
</evidence>
<sequence>MSSSSPAQTWLITGSSSGIGLSLARILLARGYNVIATSRSPSQTPEYVKEIESTGRGKWLALDVTADAATIDITINKAQKLFGKIDVLVNNAGYSVMGAAEQIPEDKAKAQFEVNFWGAIRVTQATLPIMRAQRSGTIVMISSIAGIQAMPSCAIYASSKYALEGWSESLAQEIALLGIRVLVVEPGMFWTNFLGSNAMQVEPASGDYKGGPADTFLQRFGSTHGKQAGDAAKACERVINNIERGLSEDDLGKIETLRLPLGQDCYDRIVTKMGRLNENWSNTREEALGLQIDE</sequence>
<keyword evidence="3" id="KW-0560">Oxidoreductase</keyword>
<dbReference type="InterPro" id="IPR020904">
    <property type="entry name" value="Sc_DH/Rdtase_CS"/>
</dbReference>
<dbReference type="Proteomes" id="UP001345013">
    <property type="component" value="Unassembled WGS sequence"/>
</dbReference>
<keyword evidence="2" id="KW-0521">NADP</keyword>
<evidence type="ECO:0000256" key="2">
    <source>
        <dbReference type="ARBA" id="ARBA00022857"/>
    </source>
</evidence>
<proteinExistence type="inferred from homology"/>
<name>A0ABR0KBG3_9EURO</name>
<protein>
    <recommendedName>
        <fullName evidence="5">Ketoreductase domain-containing protein</fullName>
    </recommendedName>
</protein>
<evidence type="ECO:0000313" key="6">
    <source>
        <dbReference type="EMBL" id="KAK5093076.1"/>
    </source>
</evidence>
<evidence type="ECO:0000259" key="5">
    <source>
        <dbReference type="SMART" id="SM00822"/>
    </source>
</evidence>
<comment type="caution">
    <text evidence="6">The sequence shown here is derived from an EMBL/GenBank/DDBJ whole genome shotgun (WGS) entry which is preliminary data.</text>
</comment>
<organism evidence="6 7">
    <name type="scientific">Lithohypha guttulata</name>
    <dbReference type="NCBI Taxonomy" id="1690604"/>
    <lineage>
        <taxon>Eukaryota</taxon>
        <taxon>Fungi</taxon>
        <taxon>Dikarya</taxon>
        <taxon>Ascomycota</taxon>
        <taxon>Pezizomycotina</taxon>
        <taxon>Eurotiomycetes</taxon>
        <taxon>Chaetothyriomycetidae</taxon>
        <taxon>Chaetothyriales</taxon>
        <taxon>Trichomeriaceae</taxon>
        <taxon>Lithohypha</taxon>
    </lineage>
</organism>
<accession>A0ABR0KBG3</accession>
<evidence type="ECO:0000313" key="7">
    <source>
        <dbReference type="Proteomes" id="UP001345013"/>
    </source>
</evidence>
<dbReference type="SUPFAM" id="SSF51735">
    <property type="entry name" value="NAD(P)-binding Rossmann-fold domains"/>
    <property type="match status" value="1"/>
</dbReference>
<comment type="similarity">
    <text evidence="1 4">Belongs to the short-chain dehydrogenases/reductases (SDR) family.</text>
</comment>
<dbReference type="CDD" id="cd05374">
    <property type="entry name" value="17beta-HSD-like_SDR_c"/>
    <property type="match status" value="1"/>
</dbReference>
<dbReference type="SMART" id="SM00822">
    <property type="entry name" value="PKS_KR"/>
    <property type="match status" value="1"/>
</dbReference>
<feature type="domain" description="Ketoreductase" evidence="5">
    <location>
        <begin position="8"/>
        <end position="193"/>
    </location>
</feature>
<dbReference type="InterPro" id="IPR036291">
    <property type="entry name" value="NAD(P)-bd_dom_sf"/>
</dbReference>
<dbReference type="InterPro" id="IPR051911">
    <property type="entry name" value="SDR_oxidoreductase"/>
</dbReference>
<dbReference type="Gene3D" id="3.40.50.720">
    <property type="entry name" value="NAD(P)-binding Rossmann-like Domain"/>
    <property type="match status" value="1"/>
</dbReference>
<dbReference type="PROSITE" id="PS00061">
    <property type="entry name" value="ADH_SHORT"/>
    <property type="match status" value="1"/>
</dbReference>
<dbReference type="PANTHER" id="PTHR43976:SF16">
    <property type="entry name" value="SHORT-CHAIN DEHYDROGENASE_REDUCTASE FAMILY PROTEIN"/>
    <property type="match status" value="1"/>
</dbReference>
<dbReference type="InterPro" id="IPR057326">
    <property type="entry name" value="KR_dom"/>
</dbReference>
<evidence type="ECO:0000256" key="4">
    <source>
        <dbReference type="RuleBase" id="RU000363"/>
    </source>
</evidence>